<evidence type="ECO:0000313" key="2">
    <source>
        <dbReference type="EMBL" id="KAK0383207.1"/>
    </source>
</evidence>
<dbReference type="Proteomes" id="UP001175261">
    <property type="component" value="Unassembled WGS sequence"/>
</dbReference>
<protein>
    <submittedName>
        <fullName evidence="2">Uncharacterized protein</fullName>
    </submittedName>
</protein>
<name>A0AA39L3W3_SARSR</name>
<sequence length="109" mass="12358">MRASSILQSICSTESNNACRVSDRQVLRGLHVATSAACDEEVDAYVRDKSGVRIRQFLADLVALETYWNDTQSLGDKEQRARQRRAQMRKLKQHMRRSGEAGRMSGQSK</sequence>
<feature type="compositionally biased region" description="Basic residues" evidence="1">
    <location>
        <begin position="82"/>
        <end position="96"/>
    </location>
</feature>
<reference evidence="2" key="1">
    <citation type="submission" date="2022-10" db="EMBL/GenBank/DDBJ databases">
        <title>Determination and structural analysis of whole genome sequence of Sarocladium strictum F4-1.</title>
        <authorList>
            <person name="Hu L."/>
            <person name="Jiang Y."/>
        </authorList>
    </citation>
    <scope>NUCLEOTIDE SEQUENCE</scope>
    <source>
        <strain evidence="2">F4-1</strain>
    </source>
</reference>
<comment type="caution">
    <text evidence="2">The sequence shown here is derived from an EMBL/GenBank/DDBJ whole genome shotgun (WGS) entry which is preliminary data.</text>
</comment>
<dbReference type="EMBL" id="JAPDFR010000009">
    <property type="protein sequence ID" value="KAK0383207.1"/>
    <property type="molecule type" value="Genomic_DNA"/>
</dbReference>
<dbReference type="AlphaFoldDB" id="A0AA39L3W3"/>
<accession>A0AA39L3W3</accession>
<evidence type="ECO:0000313" key="3">
    <source>
        <dbReference type="Proteomes" id="UP001175261"/>
    </source>
</evidence>
<organism evidence="2 3">
    <name type="scientific">Sarocladium strictum</name>
    <name type="common">Black bundle disease fungus</name>
    <name type="synonym">Acremonium strictum</name>
    <dbReference type="NCBI Taxonomy" id="5046"/>
    <lineage>
        <taxon>Eukaryota</taxon>
        <taxon>Fungi</taxon>
        <taxon>Dikarya</taxon>
        <taxon>Ascomycota</taxon>
        <taxon>Pezizomycotina</taxon>
        <taxon>Sordariomycetes</taxon>
        <taxon>Hypocreomycetidae</taxon>
        <taxon>Hypocreales</taxon>
        <taxon>Sarocladiaceae</taxon>
        <taxon>Sarocladium</taxon>
    </lineage>
</organism>
<gene>
    <name evidence="2" type="ORF">NLU13_9120</name>
</gene>
<evidence type="ECO:0000256" key="1">
    <source>
        <dbReference type="SAM" id="MobiDB-lite"/>
    </source>
</evidence>
<feature type="region of interest" description="Disordered" evidence="1">
    <location>
        <begin position="74"/>
        <end position="109"/>
    </location>
</feature>
<proteinExistence type="predicted"/>
<keyword evidence="3" id="KW-1185">Reference proteome</keyword>